<dbReference type="EMBL" id="JACMSC010000014">
    <property type="protein sequence ID" value="KAG6490263.1"/>
    <property type="molecule type" value="Genomic_DNA"/>
</dbReference>
<protein>
    <recommendedName>
        <fullName evidence="4">Protein JASON-like</fullName>
    </recommendedName>
</protein>
<dbReference type="AlphaFoldDB" id="A0A8J5KUQ0"/>
<dbReference type="PANTHER" id="PTHR33318">
    <property type="entry name" value="ASPARTYL/GLUTAMYL-TRNA(ASN/GLN) AMIDOTRANSFERASE SUBUNIT"/>
    <property type="match status" value="1"/>
</dbReference>
<organism evidence="2 3">
    <name type="scientific">Zingiber officinale</name>
    <name type="common">Ginger</name>
    <name type="synonym">Amomum zingiber</name>
    <dbReference type="NCBI Taxonomy" id="94328"/>
    <lineage>
        <taxon>Eukaryota</taxon>
        <taxon>Viridiplantae</taxon>
        <taxon>Streptophyta</taxon>
        <taxon>Embryophyta</taxon>
        <taxon>Tracheophyta</taxon>
        <taxon>Spermatophyta</taxon>
        <taxon>Magnoliopsida</taxon>
        <taxon>Liliopsida</taxon>
        <taxon>Zingiberales</taxon>
        <taxon>Zingiberaceae</taxon>
        <taxon>Zingiber</taxon>
    </lineage>
</organism>
<dbReference type="OrthoDB" id="1932581at2759"/>
<feature type="region of interest" description="Disordered" evidence="1">
    <location>
        <begin position="290"/>
        <end position="320"/>
    </location>
</feature>
<gene>
    <name evidence="2" type="ORF">ZIOFF_051548</name>
</gene>
<name>A0A8J5KUQ0_ZINOF</name>
<comment type="caution">
    <text evidence="2">The sequence shown here is derived from an EMBL/GenBank/DDBJ whole genome shotgun (WGS) entry which is preliminary data.</text>
</comment>
<feature type="region of interest" description="Disordered" evidence="1">
    <location>
        <begin position="452"/>
        <end position="477"/>
    </location>
</feature>
<dbReference type="PANTHER" id="PTHR33318:SF7">
    <property type="entry name" value="PROTEIN JASON"/>
    <property type="match status" value="1"/>
</dbReference>
<evidence type="ECO:0000256" key="1">
    <source>
        <dbReference type="SAM" id="MobiDB-lite"/>
    </source>
</evidence>
<proteinExistence type="predicted"/>
<keyword evidence="3" id="KW-1185">Reference proteome</keyword>
<evidence type="ECO:0008006" key="4">
    <source>
        <dbReference type="Google" id="ProtNLM"/>
    </source>
</evidence>
<dbReference type="InterPro" id="IPR039300">
    <property type="entry name" value="JASON"/>
</dbReference>
<evidence type="ECO:0000313" key="3">
    <source>
        <dbReference type="Proteomes" id="UP000734854"/>
    </source>
</evidence>
<feature type="region of interest" description="Disordered" evidence="1">
    <location>
        <begin position="404"/>
        <end position="429"/>
    </location>
</feature>
<reference evidence="2 3" key="1">
    <citation type="submission" date="2020-08" db="EMBL/GenBank/DDBJ databases">
        <title>Plant Genome Project.</title>
        <authorList>
            <person name="Zhang R.-G."/>
        </authorList>
    </citation>
    <scope>NUCLEOTIDE SEQUENCE [LARGE SCALE GENOMIC DNA]</scope>
    <source>
        <tissue evidence="2">Rhizome</tissue>
    </source>
</reference>
<sequence>MKCLLRCFRPEGGEVRRKNHLVSNSIPFANRADQDSLVPKRQLGTFFLDHECPPNQVQTPSSKDNAPQDSLLRELKHEAAFLKNCGALLQTPAEFHKTSGATNEAPTGDDISSNFTSKISDTLNLEILWDEKHELSRDLVQDQQNICLSQSDCISCTVVSQPTMQNCESSSLSVSSIKSVVNDEIQIESVAELNSRCHTPDISPSRYESHIQPQASVCSSFPIPFKVTKEMETQATVYPTNLGNFATGKGTKNGNQHAYPIANPRENLRCKLLIADSLELCQSCVSDSSEKMQQKPSLTEPEELSITPELVSPSNDRRQNDHDVIYTDKHVSGKTTNNLETPYTNSRDMKALVPACPEQAVSQWLKSSIAIGVCNETKENSYSTKSSDADRPILGLVAAHWKDEAPEHRSPKQWDGNGIPNSTNKYKEDQRVSWHVTPFEERLEKALSDENFFPNRNCHHGKTLEIEDGELTDTAAS</sequence>
<dbReference type="Proteomes" id="UP000734854">
    <property type="component" value="Unassembled WGS sequence"/>
</dbReference>
<evidence type="ECO:0000313" key="2">
    <source>
        <dbReference type="EMBL" id="KAG6490263.1"/>
    </source>
</evidence>
<accession>A0A8J5KUQ0</accession>
<dbReference type="GO" id="GO:0007142">
    <property type="term" value="P:male meiosis II"/>
    <property type="evidence" value="ECO:0007669"/>
    <property type="project" value="InterPro"/>
</dbReference>